<proteinExistence type="predicted"/>
<evidence type="ECO:0000313" key="3">
    <source>
        <dbReference type="Proteomes" id="UP001596254"/>
    </source>
</evidence>
<evidence type="ECO:0000256" key="1">
    <source>
        <dbReference type="SAM" id="Phobius"/>
    </source>
</evidence>
<feature type="transmembrane region" description="Helical" evidence="1">
    <location>
        <begin position="89"/>
        <end position="110"/>
    </location>
</feature>
<evidence type="ECO:0000313" key="2">
    <source>
        <dbReference type="EMBL" id="MFC6206662.1"/>
    </source>
</evidence>
<dbReference type="EMBL" id="JBHSSK010000010">
    <property type="protein sequence ID" value="MFC6206662.1"/>
    <property type="molecule type" value="Genomic_DNA"/>
</dbReference>
<evidence type="ECO:0008006" key="4">
    <source>
        <dbReference type="Google" id="ProtNLM"/>
    </source>
</evidence>
<gene>
    <name evidence="2" type="ORF">ACFP1G_04100</name>
</gene>
<name>A0ABW1SRA7_9LACO</name>
<organism evidence="2 3">
    <name type="scientific">Levilactobacillus tongjiangensis</name>
    <dbReference type="NCBI Taxonomy" id="2486023"/>
    <lineage>
        <taxon>Bacteria</taxon>
        <taxon>Bacillati</taxon>
        <taxon>Bacillota</taxon>
        <taxon>Bacilli</taxon>
        <taxon>Lactobacillales</taxon>
        <taxon>Lactobacillaceae</taxon>
        <taxon>Levilactobacillus</taxon>
    </lineage>
</organism>
<reference evidence="3" key="1">
    <citation type="journal article" date="2019" name="Int. J. Syst. Evol. Microbiol.">
        <title>The Global Catalogue of Microorganisms (GCM) 10K type strain sequencing project: providing services to taxonomists for standard genome sequencing and annotation.</title>
        <authorList>
            <consortium name="The Broad Institute Genomics Platform"/>
            <consortium name="The Broad Institute Genome Sequencing Center for Infectious Disease"/>
            <person name="Wu L."/>
            <person name="Ma J."/>
        </authorList>
    </citation>
    <scope>NUCLEOTIDE SEQUENCE [LARGE SCALE GENOMIC DNA]</scope>
    <source>
        <strain evidence="3">CCM 8905</strain>
    </source>
</reference>
<dbReference type="Proteomes" id="UP001596254">
    <property type="component" value="Unassembled WGS sequence"/>
</dbReference>
<feature type="transmembrane region" description="Helical" evidence="1">
    <location>
        <begin position="159"/>
        <end position="177"/>
    </location>
</feature>
<protein>
    <recommendedName>
        <fullName evidence="4">Lantibiotic ABC transporter permease</fullName>
    </recommendedName>
</protein>
<feature type="transmembrane region" description="Helical" evidence="1">
    <location>
        <begin position="20"/>
        <end position="38"/>
    </location>
</feature>
<comment type="caution">
    <text evidence="2">The sequence shown here is derived from an EMBL/GenBank/DDBJ whole genome shotgun (WGS) entry which is preliminary data.</text>
</comment>
<accession>A0ABW1SRA7</accession>
<sequence>MFARRLWWQQCSQLTRYRWLLLMGLFATVISGLRWWHWAQSPNLAPLAVYKTLFEINGFSWGYLPIGLIVGLSVISPRLNDYGVTGSRLIWIHQLGVQSLLLQGSLWLVWTGIMVARFAELVGWPASWIGLWGCVQVGLNQAFFVSVALTVYVATQQKLIAIVGAWLSEMLLADLLSGPQSPFLRFQSPATPEMTGVATGLLIGGMGLLWGLMVLIINRRDL</sequence>
<keyword evidence="1" id="KW-0472">Membrane</keyword>
<keyword evidence="1" id="KW-0812">Transmembrane</keyword>
<feature type="transmembrane region" description="Helical" evidence="1">
    <location>
        <begin position="197"/>
        <end position="217"/>
    </location>
</feature>
<keyword evidence="3" id="KW-1185">Reference proteome</keyword>
<keyword evidence="1" id="KW-1133">Transmembrane helix</keyword>
<feature type="transmembrane region" description="Helical" evidence="1">
    <location>
        <begin position="58"/>
        <end position="77"/>
    </location>
</feature>
<feature type="transmembrane region" description="Helical" evidence="1">
    <location>
        <begin position="130"/>
        <end position="152"/>
    </location>
</feature>
<dbReference type="RefSeq" id="WP_125694119.1">
    <property type="nucleotide sequence ID" value="NZ_JBHSSK010000010.1"/>
</dbReference>